<sequence length="64" mass="6564">MVNESTITAVGGNLFVLAATYLGDATQWIRIAQANDLSDPVLNGMIKLVLPPVDPSAGGGVPNV</sequence>
<gene>
    <name evidence="1" type="ORF">L2A60_01240</name>
</gene>
<dbReference type="EMBL" id="JAKGBZ010000001">
    <property type="protein sequence ID" value="MCF3945309.1"/>
    <property type="molecule type" value="Genomic_DNA"/>
</dbReference>
<name>A0ABS9DRP1_9PROT</name>
<reference evidence="1 2" key="1">
    <citation type="submission" date="2022-01" db="EMBL/GenBank/DDBJ databases">
        <authorList>
            <person name="Won M."/>
            <person name="Kim S.-J."/>
            <person name="Kwon S.-W."/>
        </authorList>
    </citation>
    <scope>NUCLEOTIDE SEQUENCE [LARGE SCALE GENOMIC DNA]</scope>
    <source>
        <strain evidence="1 2">KCTC 23505</strain>
    </source>
</reference>
<dbReference type="Proteomes" id="UP001521209">
    <property type="component" value="Unassembled WGS sequence"/>
</dbReference>
<accession>A0ABS9DRP1</accession>
<evidence type="ECO:0000313" key="1">
    <source>
        <dbReference type="EMBL" id="MCF3945309.1"/>
    </source>
</evidence>
<protein>
    <recommendedName>
        <fullName evidence="3">LysM domain-containing protein</fullName>
    </recommendedName>
</protein>
<evidence type="ECO:0008006" key="3">
    <source>
        <dbReference type="Google" id="ProtNLM"/>
    </source>
</evidence>
<keyword evidence="2" id="KW-1185">Reference proteome</keyword>
<organism evidence="1 2">
    <name type="scientific">Acidiphilium iwatense</name>
    <dbReference type="NCBI Taxonomy" id="768198"/>
    <lineage>
        <taxon>Bacteria</taxon>
        <taxon>Pseudomonadati</taxon>
        <taxon>Pseudomonadota</taxon>
        <taxon>Alphaproteobacteria</taxon>
        <taxon>Acetobacterales</taxon>
        <taxon>Acidocellaceae</taxon>
        <taxon>Acidiphilium</taxon>
    </lineage>
</organism>
<comment type="caution">
    <text evidence="1">The sequence shown here is derived from an EMBL/GenBank/DDBJ whole genome shotgun (WGS) entry which is preliminary data.</text>
</comment>
<evidence type="ECO:0000313" key="2">
    <source>
        <dbReference type="Proteomes" id="UP001521209"/>
    </source>
</evidence>
<proteinExistence type="predicted"/>